<sequence length="231" mass="25161">MLSKQTLSKHTIVVASGKGGVGKSTVASALAQQLAKKGKVVGLIDADIHCSSIATIFGIYDSDTSNKEYQLYCRHGVHILPFGVQENQLVAWRGLLSTKVIKAAISSITWPELDYLIFDMPPGTGDMHLSILSSYKIDSVFVVTTMSKMSVSNALKTYHLYHRCGIQDFVIVQNSLEDTDVVVLDVCTKLLSNISSSETILIRRDTQISTACDFGQCLAEITPDLTSSILK</sequence>
<keyword evidence="1" id="KW-0547">Nucleotide-binding</keyword>
<accession>A0A5C0UJ04</accession>
<reference evidence="3 4" key="1">
    <citation type="submission" date="2019-08" db="EMBL/GenBank/DDBJ databases">
        <title>Highly reduced genomes of protist endosymbionts show evolutionary convergence.</title>
        <authorList>
            <person name="George E."/>
            <person name="Husnik F."/>
            <person name="Tashyreva D."/>
            <person name="Prokopchuk G."/>
            <person name="Horak A."/>
            <person name="Kwong W.K."/>
            <person name="Lukes J."/>
            <person name="Keeling P.J."/>
        </authorList>
    </citation>
    <scope>NUCLEOTIDE SEQUENCE [LARGE SCALE GENOMIC DNA]</scope>
    <source>
        <strain evidence="3">1621</strain>
    </source>
</reference>
<dbReference type="GO" id="GO:0016226">
    <property type="term" value="P:iron-sulfur cluster assembly"/>
    <property type="evidence" value="ECO:0007669"/>
    <property type="project" value="InterPro"/>
</dbReference>
<keyword evidence="2 3" id="KW-0067">ATP-binding</keyword>
<dbReference type="KEGG" id="snay:FZC37_00550"/>
<dbReference type="GO" id="GO:0051539">
    <property type="term" value="F:4 iron, 4 sulfur cluster binding"/>
    <property type="evidence" value="ECO:0007669"/>
    <property type="project" value="TreeGrafter"/>
</dbReference>
<organism evidence="3 4">
    <name type="scientific">Candidatus Sneabacter namystus</name>
    <dbReference type="NCBI Taxonomy" id="2601646"/>
    <lineage>
        <taxon>Bacteria</taxon>
        <taxon>Pseudomonadati</taxon>
        <taxon>Pseudomonadota</taxon>
        <taxon>Alphaproteobacteria</taxon>
        <taxon>Rickettsiales</taxon>
        <taxon>Rickettsiaceae</taxon>
        <taxon>Rickettsieae</taxon>
        <taxon>Candidatus Sneabacter</taxon>
    </lineage>
</organism>
<dbReference type="InterPro" id="IPR044304">
    <property type="entry name" value="NUBPL-like"/>
</dbReference>
<name>A0A5C0UJ04_9RICK</name>
<evidence type="ECO:0000256" key="2">
    <source>
        <dbReference type="ARBA" id="ARBA00022840"/>
    </source>
</evidence>
<dbReference type="AlphaFoldDB" id="A0A5C0UJ04"/>
<dbReference type="GO" id="GO:0005524">
    <property type="term" value="F:ATP binding"/>
    <property type="evidence" value="ECO:0007669"/>
    <property type="project" value="UniProtKB-KW"/>
</dbReference>
<dbReference type="Proteomes" id="UP000323844">
    <property type="component" value="Chromosome"/>
</dbReference>
<dbReference type="PANTHER" id="PTHR42961">
    <property type="entry name" value="IRON-SULFUR PROTEIN NUBPL"/>
    <property type="match status" value="1"/>
</dbReference>
<dbReference type="EMBL" id="CP043312">
    <property type="protein sequence ID" value="QEK39432.1"/>
    <property type="molecule type" value="Genomic_DNA"/>
</dbReference>
<dbReference type="Pfam" id="PF10609">
    <property type="entry name" value="ParA"/>
    <property type="match status" value="1"/>
</dbReference>
<proteinExistence type="predicted"/>
<gene>
    <name evidence="3" type="ORF">FZC37_00550</name>
</gene>
<evidence type="ECO:0000313" key="4">
    <source>
        <dbReference type="Proteomes" id="UP000323844"/>
    </source>
</evidence>
<dbReference type="RefSeq" id="WP_148951793.1">
    <property type="nucleotide sequence ID" value="NZ_CP043312.1"/>
</dbReference>
<dbReference type="Gene3D" id="3.40.50.300">
    <property type="entry name" value="P-loop containing nucleotide triphosphate hydrolases"/>
    <property type="match status" value="1"/>
</dbReference>
<dbReference type="InterPro" id="IPR027417">
    <property type="entry name" value="P-loop_NTPase"/>
</dbReference>
<dbReference type="OrthoDB" id="9809679at2"/>
<keyword evidence="4" id="KW-1185">Reference proteome</keyword>
<dbReference type="PANTHER" id="PTHR42961:SF2">
    <property type="entry name" value="IRON-SULFUR PROTEIN NUBPL"/>
    <property type="match status" value="1"/>
</dbReference>
<dbReference type="SUPFAM" id="SSF52540">
    <property type="entry name" value="P-loop containing nucleoside triphosphate hydrolases"/>
    <property type="match status" value="1"/>
</dbReference>
<evidence type="ECO:0000313" key="3">
    <source>
        <dbReference type="EMBL" id="QEK39432.1"/>
    </source>
</evidence>
<dbReference type="InterPro" id="IPR033756">
    <property type="entry name" value="YlxH/NBP35"/>
</dbReference>
<protein>
    <submittedName>
        <fullName evidence="3">ATP-binding protein</fullName>
    </submittedName>
</protein>
<evidence type="ECO:0000256" key="1">
    <source>
        <dbReference type="ARBA" id="ARBA00022741"/>
    </source>
</evidence>